<sequence length="1425" mass="161615">MDKNLLTPKHRWAEDGVSGYPLTHPIVGQSNFFNDFKVWIPIVDQSQEKFAHVFAIVAQWGVGKSRLGYELISQINSNSPGWYVRNEVGVLEKGELFQESDRDKYLGLYIRYSQLYKDYQNVDNWFGYGFYQVLLPLARGVFDNSIQGQVAEEAYNRLVVQGFDKTQLAEILQLSQNHSDEHLYEAPDLLTEICTNAHNYLKEFGIEYVLIVLDELETVAETATFGLETEEIKYLDGRAIKLLGKAIKEEDPRRKLPWLRYVALCSPAIGDELREIRSIDRRLPIVDLAQNPFADVSDFVKILEQQQKIEKSYPTGVVEAAYAMSGGNFGWFNVVMTYVDRVLNTWKAPNPPSIGELFTEVVKVSSRVRDYVLDYNAINELRLSDRTHIEAARELLYGQLPVPLAKWQPDQLQTLLSGQNEYNEPIALRYRRVEWDDLDCSEALRQAKFRRPQGDRWFLTGIDEPLNLQQLLDNLSTYAVHESGGVRTSDGKRIVLIPLKQAEFVQLVGLLYPHPAAEDAARGLWKWLVGADLNDTDATHVGPSIAMLGRLNLRYRKQGQNSLIFRDPDQNTAHEKVMEQRKNQPTDERAKEILTGIMRLLDRNWAYDVSSAGLADGLVAIATAPGSRAREKGGLVNCDDLKLHPDGRLILAWVRNEDELEQLCNPGVSQQFNTHGRTPVLAFTSSRSLVDKFANPASPTLKDARSYLLLYQLSASEEFALHQVGLPTVDCKGFRLDNSGFNSAFSNRLNTLLRPLTDAIRQWRRDLDAMGRIAWPLRPGGPLKDTEKALLFDAWRYLMLSKPAPHSLSDLDETSGLDVEEVVDVLKKIDLRPKPEGYTDDDRAMLFSSLDDSADAVFPPFLISILERLLQEGSSWTLNTAKREWFWGYTWKTAKPKEIFEDWMGLACDLQFAIETSAGTSRDSASFSLRTTSELRNLINEADNWLKNDYPKIVTEKMALVFGEDKVFDYFAPRGGAAKVGSKTSNAEGRLNQARDYLSALETAEANYTSSPNEDQLLESAKQRADLLNAVSYVYLDKDYKQLTNDENVRTLSFEDESVPLWKRVRRAEIFAEKTLRNKKRICSRIDKLPDEMKKDVRDLNLNHFPVHLFTWCLEKIRDILNGALPEEGTPQGSTARRQVTEPGTLGQYLRDLQVDNATTRLSQLAREVGIDLDSEAEADLEAIDGQIITGFRNLKQSYERLYTQKATLNQRLQKLVAKLQNSPTDFPYPTDIPTLANFQKRIELLEDTLEGIKEDGVDNLQHDDALNNPSKLGNFQPLMQATQGLLTEPTRELQQLLGYAATLENAITGYLKSLLGKPDVISIEKGLNSLLQVQGKPLRKELDLPELEIAGSLQAAIEKIEERRGKWVQEGDRLLASSGITFERWRRIVEALNAERDPQLEPEEAEKLVNGRLLVRTYRLGGTK</sequence>
<dbReference type="HOGENOM" id="CLU_252358_0_0_3"/>
<dbReference type="OrthoDB" id="2953013at2"/>
<proteinExistence type="predicted"/>
<protein>
    <submittedName>
        <fullName evidence="2">Uncharacterized protein</fullName>
    </submittedName>
</protein>
<reference evidence="2" key="1">
    <citation type="submission" date="2009-01" db="EMBL/GenBank/DDBJ databases">
        <title>Complete sequence of plasmid3 Cyanothece sp. PCC 7425.</title>
        <authorList>
            <consortium name="US DOE Joint Genome Institute"/>
            <person name="Lucas S."/>
            <person name="Copeland A."/>
            <person name="Lapidus A."/>
            <person name="Glavina del Rio T."/>
            <person name="Dalin E."/>
            <person name="Tice H."/>
            <person name="Bruce D."/>
            <person name="Goodwin L."/>
            <person name="Pitluck S."/>
            <person name="Sims D."/>
            <person name="Meineke L."/>
            <person name="Brettin T."/>
            <person name="Detter J.C."/>
            <person name="Han C."/>
            <person name="Larimer F."/>
            <person name="Land M."/>
            <person name="Hauser L."/>
            <person name="Kyrpides N."/>
            <person name="Ovchinnikova G."/>
            <person name="Liberton M."/>
            <person name="Stoeckel J."/>
            <person name="Banerjee A."/>
            <person name="Singh A."/>
            <person name="Page L."/>
            <person name="Sato H."/>
            <person name="Zhao L."/>
            <person name="Sherman L."/>
            <person name="Pakrasi H."/>
            <person name="Richardson P."/>
        </authorList>
    </citation>
    <scope>NUCLEOTIDE SEQUENCE</scope>
    <source>
        <strain evidence="2">PCC 7425</strain>
        <plasmid evidence="2">pP742503</plasmid>
    </source>
</reference>
<geneLocation type="plasmid" evidence="2">
    <name>pP742503</name>
</geneLocation>
<organism evidence="2">
    <name type="scientific">Cyanothece sp. (strain PCC 7425 / ATCC 29141)</name>
    <dbReference type="NCBI Taxonomy" id="395961"/>
    <lineage>
        <taxon>Bacteria</taxon>
        <taxon>Bacillati</taxon>
        <taxon>Cyanobacteriota</taxon>
        <taxon>Cyanophyceae</taxon>
        <taxon>Gomontiellales</taxon>
        <taxon>Cyanothecaceae</taxon>
        <taxon>Cyanothece</taxon>
    </lineage>
</organism>
<evidence type="ECO:0000313" key="2">
    <source>
        <dbReference type="EMBL" id="ACL47917.1"/>
    </source>
</evidence>
<keyword evidence="2" id="KW-0614">Plasmid</keyword>
<feature type="coiled-coil region" evidence="1">
    <location>
        <begin position="1192"/>
        <end position="1256"/>
    </location>
</feature>
<name>B8HZR9_CYAP4</name>
<keyword evidence="1" id="KW-0175">Coiled coil</keyword>
<accession>B8HZR9</accession>
<gene>
    <name evidence="2" type="ordered locus">Cyan7425_5294</name>
</gene>
<dbReference type="KEGG" id="cyn:Cyan7425_5294"/>
<evidence type="ECO:0000256" key="1">
    <source>
        <dbReference type="SAM" id="Coils"/>
    </source>
</evidence>
<dbReference type="EMBL" id="CP001347">
    <property type="protein sequence ID" value="ACL47917.1"/>
    <property type="molecule type" value="Genomic_DNA"/>
</dbReference>